<dbReference type="EMBL" id="KQ419916">
    <property type="protein sequence ID" value="KOF81989.1"/>
    <property type="molecule type" value="Genomic_DNA"/>
</dbReference>
<protein>
    <submittedName>
        <fullName evidence="1">Uncharacterized protein</fullName>
    </submittedName>
</protein>
<dbReference type="PANTHER" id="PTHR34921:SF1">
    <property type="entry name" value="MEIOTIC RECOMBINATION PROTEIN REC114"/>
    <property type="match status" value="1"/>
</dbReference>
<reference evidence="1" key="1">
    <citation type="submission" date="2015-07" db="EMBL/GenBank/DDBJ databases">
        <title>MeaNS - Measles Nucleotide Surveillance Program.</title>
        <authorList>
            <person name="Tran T."/>
            <person name="Druce J."/>
        </authorList>
    </citation>
    <scope>NUCLEOTIDE SEQUENCE</scope>
    <source>
        <strain evidence="1">UCB-OBI-ISO-001</strain>
        <tissue evidence="1">Gonad</tissue>
    </source>
</reference>
<dbReference type="KEGG" id="obi:106873976"/>
<dbReference type="PANTHER" id="PTHR34921">
    <property type="entry name" value="MEIOTIC RECOMBINATION PROTEIN REC114"/>
    <property type="match status" value="1"/>
</dbReference>
<name>A0A0L8GZJ2_OCTBM</name>
<dbReference type="AlphaFoldDB" id="A0A0L8GZJ2"/>
<gene>
    <name evidence="1" type="ORF">OCBIM_22025867mg</name>
</gene>
<dbReference type="InterPro" id="IPR029168">
    <property type="entry name" value="REC114L"/>
</dbReference>
<evidence type="ECO:0000313" key="1">
    <source>
        <dbReference type="EMBL" id="KOF81990.1"/>
    </source>
</evidence>
<dbReference type="Pfam" id="PF15165">
    <property type="entry name" value="REC114-like"/>
    <property type="match status" value="2"/>
</dbReference>
<organism evidence="1">
    <name type="scientific">Octopus bimaculoides</name>
    <name type="common">California two-spotted octopus</name>
    <dbReference type="NCBI Taxonomy" id="37653"/>
    <lineage>
        <taxon>Eukaryota</taxon>
        <taxon>Metazoa</taxon>
        <taxon>Spiralia</taxon>
        <taxon>Lophotrochozoa</taxon>
        <taxon>Mollusca</taxon>
        <taxon>Cephalopoda</taxon>
        <taxon>Coleoidea</taxon>
        <taxon>Octopodiformes</taxon>
        <taxon>Octopoda</taxon>
        <taxon>Incirrata</taxon>
        <taxon>Octopodidae</taxon>
        <taxon>Octopus</taxon>
    </lineage>
</organism>
<dbReference type="OrthoDB" id="6479200at2759"/>
<dbReference type="EMBL" id="KQ419916">
    <property type="protein sequence ID" value="KOF81990.1"/>
    <property type="molecule type" value="Genomic_DNA"/>
</dbReference>
<proteinExistence type="predicted"/>
<dbReference type="OMA" id="SISHECV"/>
<accession>A0A0L8GZJ2</accession>
<dbReference type="STRING" id="37653.A0A0L8GZJ2"/>
<sequence length="222" mass="25458">MSTVGYPYWDIECYARYQNTSNTNPENLHENNLELNGIWKYFLSTPTKQIKLSLENSSHLTITQNNTILENHAVVGGSSNISVFFSADCMLFVNQLTENCIRRFKIKFSVNNNKNGEDSCLHSVATLARFFTIKQLYNSHAEYIAKGFDANTVSATTTHEEVTVDKIAKILLKQDQTELSRAYQASTFKEERLDKILHLCLSDPMFPVFVNQVEQHIYNLKK</sequence>